<evidence type="ECO:0000256" key="10">
    <source>
        <dbReference type="ARBA" id="ARBA00022989"/>
    </source>
</evidence>
<evidence type="ECO:0000256" key="7">
    <source>
        <dbReference type="ARBA" id="ARBA00022692"/>
    </source>
</evidence>
<dbReference type="InterPro" id="IPR051817">
    <property type="entry name" value="FDH_cytochrome_b556_subunit"/>
</dbReference>
<protein>
    <submittedName>
        <fullName evidence="17">Formate dehydrogenase subunit gamma</fullName>
    </submittedName>
</protein>
<evidence type="ECO:0000256" key="15">
    <source>
        <dbReference type="SAM" id="SignalP"/>
    </source>
</evidence>
<evidence type="ECO:0000259" key="16">
    <source>
        <dbReference type="Pfam" id="PF01292"/>
    </source>
</evidence>
<feature type="signal peptide" evidence="15">
    <location>
        <begin position="1"/>
        <end position="29"/>
    </location>
</feature>
<dbReference type="InterPro" id="IPR006471">
    <property type="entry name" value="Formate_DH_gsu"/>
</dbReference>
<feature type="transmembrane region" description="Helical" evidence="14">
    <location>
        <begin position="125"/>
        <end position="148"/>
    </location>
</feature>
<keyword evidence="18" id="KW-1185">Reference proteome</keyword>
<dbReference type="KEGG" id="azq:G3580_00975"/>
<dbReference type="GO" id="GO:0009061">
    <property type="term" value="P:anaerobic respiration"/>
    <property type="evidence" value="ECO:0007669"/>
    <property type="project" value="TreeGrafter"/>
</dbReference>
<dbReference type="AlphaFoldDB" id="A0A6C1AY83"/>
<keyword evidence="6" id="KW-0349">Heme</keyword>
<keyword evidence="9" id="KW-0249">Electron transport</keyword>
<keyword evidence="8" id="KW-0479">Metal-binding</keyword>
<feature type="domain" description="Cytochrome b561 bacterial/Ni-hydrogenase" evidence="16">
    <location>
        <begin position="122"/>
        <end position="301"/>
    </location>
</feature>
<dbReference type="Gene3D" id="1.20.950.20">
    <property type="entry name" value="Transmembrane di-heme cytochromes, Chain C"/>
    <property type="match status" value="1"/>
</dbReference>
<dbReference type="GO" id="GO:0046872">
    <property type="term" value="F:metal ion binding"/>
    <property type="evidence" value="ECO:0007669"/>
    <property type="project" value="UniProtKB-KW"/>
</dbReference>
<evidence type="ECO:0000256" key="1">
    <source>
        <dbReference type="ARBA" id="ARBA00001971"/>
    </source>
</evidence>
<keyword evidence="4" id="KW-0813">Transport</keyword>
<dbReference type="SUPFAM" id="SSF81342">
    <property type="entry name" value="Transmembrane di-heme cytochromes"/>
    <property type="match status" value="1"/>
</dbReference>
<reference evidence="17 18" key="1">
    <citation type="submission" date="2020-02" db="EMBL/GenBank/DDBJ databases">
        <title>Nitrogenibacter mangrovi gen. nov., sp. nov. isolated from mangrove sediment, a denitrifying betaproteobacterium.</title>
        <authorList>
            <person name="Liao H."/>
            <person name="Tian Y."/>
        </authorList>
    </citation>
    <scope>NUCLEOTIDE SEQUENCE [LARGE SCALE GENOMIC DNA]</scope>
    <source>
        <strain evidence="17 18">M9-3-2</strain>
    </source>
</reference>
<sequence length="339" mass="37587">MNGRIFMTLRAMLLACALGLGLATVPALAEQSGQAAATERHNNVEVFREIRRGENQSITFQAPADRRLIQSEGETWRQWRNGPITFYGGWALALMFVALVLFYAIRGKIKLEEAPTGRKIARFSLVERTAHWSVAICFVILGLTGLTLLFGKHLVVPLIGYSAFSWLAVIAKNLHNFIGPLFFVSIVLFALMFVRDNVWQPIDALWIRKAGGLLSGEHVPSWRFNFGEKTWFWLGVVFLGLLVSITGLVMDFPGNGQTRQNMQLAHILHASGALLFLTLSLAHIYIGTVGMEGALEGMKTGYVDETWAKEHHEYWYREAKGKAPSAQGGIAQGSASPAR</sequence>
<feature type="transmembrane region" description="Helical" evidence="14">
    <location>
        <begin position="231"/>
        <end position="252"/>
    </location>
</feature>
<evidence type="ECO:0000256" key="6">
    <source>
        <dbReference type="ARBA" id="ARBA00022617"/>
    </source>
</evidence>
<evidence type="ECO:0000256" key="5">
    <source>
        <dbReference type="ARBA" id="ARBA00022475"/>
    </source>
</evidence>
<keyword evidence="12 14" id="KW-0472">Membrane</keyword>
<feature type="transmembrane region" description="Helical" evidence="14">
    <location>
        <begin position="84"/>
        <end position="105"/>
    </location>
</feature>
<organism evidence="17 18">
    <name type="scientific">Nitrogeniibacter mangrovi</name>
    <dbReference type="NCBI Taxonomy" id="2016596"/>
    <lineage>
        <taxon>Bacteria</taxon>
        <taxon>Pseudomonadati</taxon>
        <taxon>Pseudomonadota</taxon>
        <taxon>Betaproteobacteria</taxon>
        <taxon>Rhodocyclales</taxon>
        <taxon>Zoogloeaceae</taxon>
        <taxon>Nitrogeniibacter</taxon>
    </lineage>
</organism>
<dbReference type="InterPro" id="IPR011577">
    <property type="entry name" value="Cyt_b561_bac/Ni-Hgenase"/>
</dbReference>
<evidence type="ECO:0000256" key="11">
    <source>
        <dbReference type="ARBA" id="ARBA00023004"/>
    </source>
</evidence>
<dbReference type="RefSeq" id="WP_173763490.1">
    <property type="nucleotide sequence ID" value="NZ_CP048836.1"/>
</dbReference>
<keyword evidence="15" id="KW-0732">Signal</keyword>
<dbReference type="GO" id="GO:0008863">
    <property type="term" value="F:formate dehydrogenase (NAD+) activity"/>
    <property type="evidence" value="ECO:0007669"/>
    <property type="project" value="InterPro"/>
</dbReference>
<feature type="chain" id="PRO_5025515045" evidence="15">
    <location>
        <begin position="30"/>
        <end position="339"/>
    </location>
</feature>
<dbReference type="PANTHER" id="PTHR30074:SF6">
    <property type="entry name" value="FORMATE DEHYDROGENASE GAMMA SUBUNIT"/>
    <property type="match status" value="1"/>
</dbReference>
<dbReference type="GO" id="GO:0022904">
    <property type="term" value="P:respiratory electron transport chain"/>
    <property type="evidence" value="ECO:0007669"/>
    <property type="project" value="InterPro"/>
</dbReference>
<keyword evidence="5" id="KW-1003">Cell membrane</keyword>
<evidence type="ECO:0000256" key="4">
    <source>
        <dbReference type="ARBA" id="ARBA00022448"/>
    </source>
</evidence>
<keyword evidence="10 14" id="KW-1133">Transmembrane helix</keyword>
<dbReference type="Pfam" id="PF01292">
    <property type="entry name" value="Ni_hydr_CYTB"/>
    <property type="match status" value="1"/>
</dbReference>
<feature type="region of interest" description="Disordered" evidence="13">
    <location>
        <begin position="320"/>
        <end position="339"/>
    </location>
</feature>
<proteinExistence type="inferred from homology"/>
<comment type="subcellular location">
    <subcellularLocation>
        <location evidence="2">Cell membrane</location>
        <topology evidence="2">Multi-pass membrane protein</topology>
    </subcellularLocation>
</comment>
<dbReference type="GO" id="GO:0009055">
    <property type="term" value="F:electron transfer activity"/>
    <property type="evidence" value="ECO:0007669"/>
    <property type="project" value="InterPro"/>
</dbReference>
<evidence type="ECO:0000256" key="9">
    <source>
        <dbReference type="ARBA" id="ARBA00022982"/>
    </source>
</evidence>
<dbReference type="InterPro" id="IPR016174">
    <property type="entry name" value="Di-haem_cyt_TM"/>
</dbReference>
<accession>A0A6C1AY83</accession>
<evidence type="ECO:0000256" key="14">
    <source>
        <dbReference type="SAM" id="Phobius"/>
    </source>
</evidence>
<evidence type="ECO:0000256" key="2">
    <source>
        <dbReference type="ARBA" id="ARBA00004651"/>
    </source>
</evidence>
<evidence type="ECO:0000313" key="18">
    <source>
        <dbReference type="Proteomes" id="UP000501991"/>
    </source>
</evidence>
<dbReference type="GO" id="GO:0005886">
    <property type="term" value="C:plasma membrane"/>
    <property type="evidence" value="ECO:0007669"/>
    <property type="project" value="UniProtKB-SubCell"/>
</dbReference>
<keyword evidence="7 14" id="KW-0812">Transmembrane</keyword>
<dbReference type="EMBL" id="CP048836">
    <property type="protein sequence ID" value="QID16321.1"/>
    <property type="molecule type" value="Genomic_DNA"/>
</dbReference>
<keyword evidence="11" id="KW-0408">Iron</keyword>
<feature type="transmembrane region" description="Helical" evidence="14">
    <location>
        <begin position="177"/>
        <end position="194"/>
    </location>
</feature>
<comment type="cofactor">
    <cofactor evidence="1">
        <name>heme</name>
        <dbReference type="ChEBI" id="CHEBI:30413"/>
    </cofactor>
</comment>
<evidence type="ECO:0000256" key="12">
    <source>
        <dbReference type="ARBA" id="ARBA00023136"/>
    </source>
</evidence>
<evidence type="ECO:0000313" key="17">
    <source>
        <dbReference type="EMBL" id="QID16321.1"/>
    </source>
</evidence>
<comment type="similarity">
    <text evidence="3">Belongs to the formate dehydrogenase gamma subunit family.</text>
</comment>
<dbReference type="PANTHER" id="PTHR30074">
    <property type="entry name" value="FORMATE DEHYDROGENASE, NITRATE-INDUCIBLE, CYTOCHROME B556 FDN SUBUNIT"/>
    <property type="match status" value="1"/>
</dbReference>
<dbReference type="NCBIfam" id="TIGR01583">
    <property type="entry name" value="formate-DH-gamm"/>
    <property type="match status" value="1"/>
</dbReference>
<evidence type="ECO:0000256" key="13">
    <source>
        <dbReference type="SAM" id="MobiDB-lite"/>
    </source>
</evidence>
<dbReference type="GO" id="GO:0036397">
    <property type="term" value="F:formate dehydrogenase (quinone) activity"/>
    <property type="evidence" value="ECO:0007669"/>
    <property type="project" value="TreeGrafter"/>
</dbReference>
<dbReference type="GO" id="GO:0009326">
    <property type="term" value="C:formate dehydrogenase complex"/>
    <property type="evidence" value="ECO:0007669"/>
    <property type="project" value="InterPro"/>
</dbReference>
<gene>
    <name evidence="17" type="ORF">G3580_00975</name>
</gene>
<evidence type="ECO:0000256" key="3">
    <source>
        <dbReference type="ARBA" id="ARBA00010747"/>
    </source>
</evidence>
<feature type="transmembrane region" description="Helical" evidence="14">
    <location>
        <begin position="264"/>
        <end position="286"/>
    </location>
</feature>
<evidence type="ECO:0000256" key="8">
    <source>
        <dbReference type="ARBA" id="ARBA00022723"/>
    </source>
</evidence>
<dbReference type="GO" id="GO:0015944">
    <property type="term" value="P:formate oxidation"/>
    <property type="evidence" value="ECO:0007669"/>
    <property type="project" value="TreeGrafter"/>
</dbReference>
<dbReference type="Proteomes" id="UP000501991">
    <property type="component" value="Chromosome"/>
</dbReference>
<name>A0A6C1AY83_9RHOO</name>